<dbReference type="Gene3D" id="3.40.190.10">
    <property type="entry name" value="Periplasmic binding protein-like II"/>
    <property type="match status" value="2"/>
</dbReference>
<comment type="caution">
    <text evidence="7">The sequence shown here is derived from an EMBL/GenBank/DDBJ whole genome shotgun (WGS) entry which is preliminary data.</text>
</comment>
<dbReference type="EMBL" id="AAUW01000023">
    <property type="protein sequence ID" value="EAV41116.1"/>
    <property type="molecule type" value="Genomic_DNA"/>
</dbReference>
<gene>
    <name evidence="7" type="ORF">SIAM614_01866</name>
</gene>
<evidence type="ECO:0000256" key="5">
    <source>
        <dbReference type="ARBA" id="ARBA00022764"/>
    </source>
</evidence>
<evidence type="ECO:0000313" key="7">
    <source>
        <dbReference type="EMBL" id="EAV41116.1"/>
    </source>
</evidence>
<organism evidence="7 8">
    <name type="scientific">Roseibium aggregatum (strain ATCC 25650 / DSM 13394 / JCM 20685 / NBRC 16684 / NCIMB 2208 / IAM 12614 / B1)</name>
    <name type="common">Stappia aggregata</name>
    <dbReference type="NCBI Taxonomy" id="384765"/>
    <lineage>
        <taxon>Bacteria</taxon>
        <taxon>Pseudomonadati</taxon>
        <taxon>Pseudomonadota</taxon>
        <taxon>Alphaproteobacteria</taxon>
        <taxon>Hyphomicrobiales</taxon>
        <taxon>Stappiaceae</taxon>
        <taxon>Roseibium</taxon>
    </lineage>
</organism>
<dbReference type="InterPro" id="IPR006059">
    <property type="entry name" value="SBP"/>
</dbReference>
<reference evidence="7 8" key="1">
    <citation type="submission" date="2006-05" db="EMBL/GenBank/DDBJ databases">
        <authorList>
            <person name="King G."/>
            <person name="Ferriera S."/>
            <person name="Johnson J."/>
            <person name="Kravitz S."/>
            <person name="Beeson K."/>
            <person name="Sutton G."/>
            <person name="Rogers Y.-H."/>
            <person name="Friedman R."/>
            <person name="Frazier M."/>
            <person name="Venter J.C."/>
        </authorList>
    </citation>
    <scope>NUCLEOTIDE SEQUENCE [LARGE SCALE GENOMIC DNA]</scope>
    <source>
        <strain evidence="8">ATCC 25650 / DSM 13394 / JCM 20685 / NBRC 16684 / NCIMB 2208 / IAM 12614 / B1</strain>
    </source>
</reference>
<evidence type="ECO:0000256" key="2">
    <source>
        <dbReference type="ARBA" id="ARBA00008520"/>
    </source>
</evidence>
<keyword evidence="4 6" id="KW-0732">Signal</keyword>
<accession>A0P1G5</accession>
<evidence type="ECO:0000256" key="4">
    <source>
        <dbReference type="ARBA" id="ARBA00022729"/>
    </source>
</evidence>
<dbReference type="GO" id="GO:0042597">
    <property type="term" value="C:periplasmic space"/>
    <property type="evidence" value="ECO:0007669"/>
    <property type="project" value="UniProtKB-SubCell"/>
</dbReference>
<sequence>MNTFGKMILGSAFATLAMTTTALADTTLNALFMSQAAYSEDDIKSMTAKFEEANPGITVALEFVPYEALHDKIIAAAGAGDDGYDVVLFDVIWPAEFATRGFLQDVTGRIPADYTDKVFDGAWTTVEYDGKRYGMPWILDTKYLFYNTDMLEEAGISAPPKTWAELAEQAKQIKDKGIVEFPLVWSWSQSEAMICDFTTLTAANDGTFFEEGQPAFTAGGAKDAVAFMKATLDEGLTNPSSREYFEEDVRRVFSNGEAAFALNWTYMNALANDPKESKVAGKVKVAPAPGVEGKSTASSVNGSMGLGIPANSPHADEAWAYISFLTQKDVQDDFAKLSLPIWKASYSEPKVVEGQEDLIAAAKESIAVMYPRPLVPSYTEVSDILQKNIHQVLLGQASVDEALEAAASRVKRIR</sequence>
<keyword evidence="3" id="KW-0813">Transport</keyword>
<evidence type="ECO:0000256" key="6">
    <source>
        <dbReference type="SAM" id="SignalP"/>
    </source>
</evidence>
<keyword evidence="5" id="KW-0574">Periplasm</keyword>
<feature type="chain" id="PRO_5002628825" evidence="6">
    <location>
        <begin position="25"/>
        <end position="414"/>
    </location>
</feature>
<evidence type="ECO:0000256" key="3">
    <source>
        <dbReference type="ARBA" id="ARBA00022448"/>
    </source>
</evidence>
<dbReference type="Proteomes" id="UP000004848">
    <property type="component" value="Unassembled WGS sequence"/>
</dbReference>
<dbReference type="PANTHER" id="PTHR43649:SF34">
    <property type="entry name" value="ABC TRANSPORTER PERIPLASMIC-BINDING PROTEIN YCJN-RELATED"/>
    <property type="match status" value="1"/>
</dbReference>
<evidence type="ECO:0000256" key="1">
    <source>
        <dbReference type="ARBA" id="ARBA00004418"/>
    </source>
</evidence>
<dbReference type="OrthoDB" id="9803049at2"/>
<dbReference type="GeneID" id="68849290"/>
<dbReference type="RefSeq" id="WP_006939036.1">
    <property type="nucleotide sequence ID" value="NZ_AAUW01000023.1"/>
</dbReference>
<evidence type="ECO:0000313" key="8">
    <source>
        <dbReference type="Proteomes" id="UP000004848"/>
    </source>
</evidence>
<protein>
    <submittedName>
        <fullName evidence="7">Putative sugar uptake ABC transporter periplasmic solute-binding protein</fullName>
    </submittedName>
</protein>
<dbReference type="Pfam" id="PF01547">
    <property type="entry name" value="SBP_bac_1"/>
    <property type="match status" value="1"/>
</dbReference>
<proteinExistence type="inferred from homology"/>
<comment type="subcellular location">
    <subcellularLocation>
        <location evidence="1">Periplasm</location>
    </subcellularLocation>
</comment>
<dbReference type="PANTHER" id="PTHR43649">
    <property type="entry name" value="ARABINOSE-BINDING PROTEIN-RELATED"/>
    <property type="match status" value="1"/>
</dbReference>
<dbReference type="AlphaFoldDB" id="A0P1G5"/>
<comment type="similarity">
    <text evidence="2">Belongs to the bacterial solute-binding protein 1 family.</text>
</comment>
<dbReference type="SUPFAM" id="SSF53850">
    <property type="entry name" value="Periplasmic binding protein-like II"/>
    <property type="match status" value="1"/>
</dbReference>
<name>A0P1G5_ROSAI</name>
<dbReference type="InterPro" id="IPR050490">
    <property type="entry name" value="Bact_solute-bd_prot1"/>
</dbReference>
<dbReference type="eggNOG" id="COG1653">
    <property type="taxonomic scope" value="Bacteria"/>
</dbReference>
<feature type="signal peptide" evidence="6">
    <location>
        <begin position="1"/>
        <end position="24"/>
    </location>
</feature>